<dbReference type="InterPro" id="IPR050378">
    <property type="entry name" value="Metallo-dep_Hydrolases_sf"/>
</dbReference>
<dbReference type="InterPro" id="IPR032466">
    <property type="entry name" value="Metal_Hydrolase"/>
</dbReference>
<dbReference type="Proteomes" id="UP000676776">
    <property type="component" value="Unassembled WGS sequence"/>
</dbReference>
<evidence type="ECO:0000313" key="3">
    <source>
        <dbReference type="Proteomes" id="UP000676776"/>
    </source>
</evidence>
<dbReference type="Pfam" id="PF07969">
    <property type="entry name" value="Amidohydro_3"/>
    <property type="match status" value="1"/>
</dbReference>
<dbReference type="InterPro" id="IPR013108">
    <property type="entry name" value="Amidohydro_3"/>
</dbReference>
<sequence>MKASFSAYLKPFYFNNVNTKMKLLGLVLLTVLSAMEAQNQMRYDIVLQGGRVIDPETALDTIKNVGISDGKIVEISYNDLSGKQVIDVKGFVVSPGFIDLHVHGISNKEQEYQIKDGVTTALELEWGVAELQQWYAQRNGKALINYGASVNWPYYRAKAMGAIPQKSNNKNQINYLELDELFVALMPSFETTLSRDRYPKMLKLLEKSLNEGGIGLGVPVGYLNGATREEVFEVYKFANKHNSLVFSHVRSGGAVAIQQAIANAMLSGASLHIVHMNSMALGEIGLTLEMVALAQEKGFDITTEVYPYTAASTGLNSAIFDAGWKERLAISYSDIQLVKTGERLTESTFKTNKANNELVIIHMMKPEWIAAGINTKNVMIASDGMPYSKLAHPRTAGTFSRILGKYVREDQLIDLKEALGKMTWLPAKRLEDIAPAMKSKGRLQIGADADITVFNPETIIDKATFEDGLDFSEGVEFVIVNGTLLLNKGTLIENKFPGQAILGKL</sequence>
<reference evidence="2 3" key="1">
    <citation type="submission" date="2021-03" db="EMBL/GenBank/DDBJ databases">
        <title>Winogradskyella sp. nov., isolated from costal sediment.</title>
        <authorList>
            <person name="Gao C."/>
        </authorList>
    </citation>
    <scope>NUCLEOTIDE SEQUENCE [LARGE SCALE GENOMIC DNA]</scope>
    <source>
        <strain evidence="2 3">DF17</strain>
    </source>
</reference>
<evidence type="ECO:0000259" key="1">
    <source>
        <dbReference type="Pfam" id="PF07969"/>
    </source>
</evidence>
<dbReference type="PANTHER" id="PTHR11647">
    <property type="entry name" value="HYDRANTOINASE/DIHYDROPYRIMIDINASE FAMILY MEMBER"/>
    <property type="match status" value="1"/>
</dbReference>
<keyword evidence="3" id="KW-1185">Reference proteome</keyword>
<proteinExistence type="predicted"/>
<dbReference type="Gene3D" id="2.30.40.10">
    <property type="entry name" value="Urease, subunit C, domain 1"/>
    <property type="match status" value="1"/>
</dbReference>
<dbReference type="SUPFAM" id="SSF51338">
    <property type="entry name" value="Composite domain of metallo-dependent hydrolases"/>
    <property type="match status" value="1"/>
</dbReference>
<organism evidence="2 3">
    <name type="scientific">Winogradskyella pelagia</name>
    <dbReference type="NCBI Taxonomy" id="2819984"/>
    <lineage>
        <taxon>Bacteria</taxon>
        <taxon>Pseudomonadati</taxon>
        <taxon>Bacteroidota</taxon>
        <taxon>Flavobacteriia</taxon>
        <taxon>Flavobacteriales</taxon>
        <taxon>Flavobacteriaceae</taxon>
        <taxon>Winogradskyella</taxon>
    </lineage>
</organism>
<name>A0ABS3T159_9FLAO</name>
<gene>
    <name evidence="2" type="ORF">J4050_07005</name>
</gene>
<comment type="caution">
    <text evidence="2">The sequence shown here is derived from an EMBL/GenBank/DDBJ whole genome shotgun (WGS) entry which is preliminary data.</text>
</comment>
<accession>A0ABS3T159</accession>
<protein>
    <submittedName>
        <fullName evidence="2">Amidohydrolase family protein</fullName>
    </submittedName>
</protein>
<dbReference type="InterPro" id="IPR023100">
    <property type="entry name" value="D-aminoacylase_insert_dom_sf"/>
</dbReference>
<dbReference type="RefSeq" id="WP_208153696.1">
    <property type="nucleotide sequence ID" value="NZ_JAGEVF010000004.1"/>
</dbReference>
<dbReference type="NCBIfam" id="NF006560">
    <property type="entry name" value="PRK09061.1"/>
    <property type="match status" value="1"/>
</dbReference>
<dbReference type="InterPro" id="IPR011059">
    <property type="entry name" value="Metal-dep_hydrolase_composite"/>
</dbReference>
<evidence type="ECO:0000313" key="2">
    <source>
        <dbReference type="EMBL" id="MBO3116489.1"/>
    </source>
</evidence>
<dbReference type="PANTHER" id="PTHR11647:SF1">
    <property type="entry name" value="COLLAPSIN RESPONSE MEDIATOR PROTEIN"/>
    <property type="match status" value="1"/>
</dbReference>
<dbReference type="SUPFAM" id="SSF51556">
    <property type="entry name" value="Metallo-dependent hydrolases"/>
    <property type="match status" value="1"/>
</dbReference>
<dbReference type="Gene3D" id="3.20.20.140">
    <property type="entry name" value="Metal-dependent hydrolases"/>
    <property type="match status" value="1"/>
</dbReference>
<dbReference type="Gene3D" id="3.30.1490.130">
    <property type="entry name" value="D-aminoacylase. Domain 3"/>
    <property type="match status" value="1"/>
</dbReference>
<feature type="domain" description="Amidohydrolase 3" evidence="1">
    <location>
        <begin position="84"/>
        <end position="483"/>
    </location>
</feature>
<dbReference type="EMBL" id="JAGEVF010000004">
    <property type="protein sequence ID" value="MBO3116489.1"/>
    <property type="molecule type" value="Genomic_DNA"/>
</dbReference>